<sequence length="495" mass="57576">MFLLECCRDRQYDEYVFSEDDEEEETQEEGYCHHAEEVRDHEAAADSILIHGRENLSYEEPQKNQHCSYSEDFTTPRESLNNEQDSDQEEEEEFIGRNADDAISNSLSLARRPITSTITMNTYKSDGRVCVGRKIKNKKVQEANFTRDDRFFIFDPTHHQFPNKKLIIQDNHDDDGGDSCIDDSSSAPSRVSSEWRKDSETEEALSSSSRRSFPKKWESSYTLFQKYDEEMSLLDRITAQKLQETEYLRSMEASPTSISKRIASSVKKKGGDVGHLINNPYAELEAAYVAQICLTWEALNWNYKNFESKHHQWPHEADRGCPASTAQQYQQFHSGIVLIENEDWEEDEKDGGLESRISSESFLKIMEDGIRTFMKFLKADKEKPCQMVAAYFWRKRRLMVDPTLLRLIKKVNQKKRKKVKDVGARKRKVVIKGEEEEMDVLMAMIDLKVVSRVLRMKELSEAQLHWCEHKMSKVRIVAGKLQTDYSTPLFFPSSL</sequence>
<feature type="compositionally biased region" description="Acidic residues" evidence="1">
    <location>
        <begin position="84"/>
        <end position="93"/>
    </location>
</feature>
<evidence type="ECO:0000313" key="2">
    <source>
        <dbReference type="EMBL" id="MED6132132.1"/>
    </source>
</evidence>
<feature type="region of interest" description="Disordered" evidence="1">
    <location>
        <begin position="169"/>
        <end position="209"/>
    </location>
</feature>
<comment type="caution">
    <text evidence="2">The sequence shown here is derived from an EMBL/GenBank/DDBJ whole genome shotgun (WGS) entry which is preliminary data.</text>
</comment>
<feature type="compositionally biased region" description="Polar residues" evidence="1">
    <location>
        <begin position="64"/>
        <end position="82"/>
    </location>
</feature>
<protein>
    <submittedName>
        <fullName evidence="2">Uncharacterized protein</fullName>
    </submittedName>
</protein>
<dbReference type="InterPro" id="IPR012870">
    <property type="entry name" value="DUF1666"/>
</dbReference>
<gene>
    <name evidence="2" type="ORF">PIB30_016344</name>
</gene>
<dbReference type="PANTHER" id="PTHR46702">
    <property type="entry name" value="DNA LIGASE (DUF1666)-RELATED"/>
    <property type="match status" value="1"/>
</dbReference>
<dbReference type="Proteomes" id="UP001341840">
    <property type="component" value="Unassembled WGS sequence"/>
</dbReference>
<feature type="region of interest" description="Disordered" evidence="1">
    <location>
        <begin position="59"/>
        <end position="99"/>
    </location>
</feature>
<keyword evidence="3" id="KW-1185">Reference proteome</keyword>
<evidence type="ECO:0000313" key="3">
    <source>
        <dbReference type="Proteomes" id="UP001341840"/>
    </source>
</evidence>
<dbReference type="Pfam" id="PF07891">
    <property type="entry name" value="DUF1666"/>
    <property type="match status" value="1"/>
</dbReference>
<proteinExistence type="predicted"/>
<feature type="compositionally biased region" description="Low complexity" evidence="1">
    <location>
        <begin position="182"/>
        <end position="192"/>
    </location>
</feature>
<evidence type="ECO:0000256" key="1">
    <source>
        <dbReference type="SAM" id="MobiDB-lite"/>
    </source>
</evidence>
<organism evidence="2 3">
    <name type="scientific">Stylosanthes scabra</name>
    <dbReference type="NCBI Taxonomy" id="79078"/>
    <lineage>
        <taxon>Eukaryota</taxon>
        <taxon>Viridiplantae</taxon>
        <taxon>Streptophyta</taxon>
        <taxon>Embryophyta</taxon>
        <taxon>Tracheophyta</taxon>
        <taxon>Spermatophyta</taxon>
        <taxon>Magnoliopsida</taxon>
        <taxon>eudicotyledons</taxon>
        <taxon>Gunneridae</taxon>
        <taxon>Pentapetalae</taxon>
        <taxon>rosids</taxon>
        <taxon>fabids</taxon>
        <taxon>Fabales</taxon>
        <taxon>Fabaceae</taxon>
        <taxon>Papilionoideae</taxon>
        <taxon>50 kb inversion clade</taxon>
        <taxon>dalbergioids sensu lato</taxon>
        <taxon>Dalbergieae</taxon>
        <taxon>Pterocarpus clade</taxon>
        <taxon>Stylosanthes</taxon>
    </lineage>
</organism>
<feature type="compositionally biased region" description="Acidic residues" evidence="1">
    <location>
        <begin position="172"/>
        <end position="181"/>
    </location>
</feature>
<reference evidence="2 3" key="1">
    <citation type="journal article" date="2023" name="Plants (Basel)">
        <title>Bridging the Gap: Combining Genomics and Transcriptomics Approaches to Understand Stylosanthes scabra, an Orphan Legume from the Brazilian Caatinga.</title>
        <authorList>
            <person name="Ferreira-Neto J.R.C."/>
            <person name="da Silva M.D."/>
            <person name="Binneck E."/>
            <person name="de Melo N.F."/>
            <person name="da Silva R.H."/>
            <person name="de Melo A.L.T.M."/>
            <person name="Pandolfi V."/>
            <person name="Bustamante F.O."/>
            <person name="Brasileiro-Vidal A.C."/>
            <person name="Benko-Iseppon A.M."/>
        </authorList>
    </citation>
    <scope>NUCLEOTIDE SEQUENCE [LARGE SCALE GENOMIC DNA]</scope>
    <source>
        <tissue evidence="2">Leaves</tissue>
    </source>
</reference>
<name>A0ABU6S790_9FABA</name>
<dbReference type="PANTHER" id="PTHR46702:SF2">
    <property type="entry name" value="DNA LIGASE (DUF1666)"/>
    <property type="match status" value="1"/>
</dbReference>
<accession>A0ABU6S790</accession>
<dbReference type="EMBL" id="JASCZI010060461">
    <property type="protein sequence ID" value="MED6132132.1"/>
    <property type="molecule type" value="Genomic_DNA"/>
</dbReference>